<evidence type="ECO:0000256" key="1">
    <source>
        <dbReference type="ARBA" id="ARBA00023125"/>
    </source>
</evidence>
<keyword evidence="2" id="KW-0812">Transmembrane</keyword>
<comment type="caution">
    <text evidence="4">The sequence shown here is derived from an EMBL/GenBank/DDBJ whole genome shotgun (WGS) entry which is preliminary data.</text>
</comment>
<dbReference type="InterPro" id="IPR001387">
    <property type="entry name" value="Cro/C1-type_HTH"/>
</dbReference>
<dbReference type="Proteomes" id="UP000051236">
    <property type="component" value="Unassembled WGS sequence"/>
</dbReference>
<evidence type="ECO:0000313" key="5">
    <source>
        <dbReference type="Proteomes" id="UP000051236"/>
    </source>
</evidence>
<dbReference type="InterPro" id="IPR010982">
    <property type="entry name" value="Lambda_DNA-bd_dom_sf"/>
</dbReference>
<keyword evidence="5" id="KW-1185">Reference proteome</keyword>
<dbReference type="eggNOG" id="COG1476">
    <property type="taxonomic scope" value="Bacteria"/>
</dbReference>
<proteinExistence type="predicted"/>
<dbReference type="AlphaFoldDB" id="A0A0R1XRU3"/>
<keyword evidence="2" id="KW-0472">Membrane</keyword>
<dbReference type="PROSITE" id="PS50943">
    <property type="entry name" value="HTH_CROC1"/>
    <property type="match status" value="1"/>
</dbReference>
<dbReference type="Gene3D" id="1.10.260.40">
    <property type="entry name" value="lambda repressor-like DNA-binding domains"/>
    <property type="match status" value="1"/>
</dbReference>
<dbReference type="GO" id="GO:0003677">
    <property type="term" value="F:DNA binding"/>
    <property type="evidence" value="ECO:0007669"/>
    <property type="project" value="UniProtKB-KW"/>
</dbReference>
<dbReference type="PATRIC" id="fig|1423734.3.peg.146"/>
<keyword evidence="1" id="KW-0238">DNA-binding</keyword>
<evidence type="ECO:0000259" key="3">
    <source>
        <dbReference type="PROSITE" id="PS50943"/>
    </source>
</evidence>
<organism evidence="4 5">
    <name type="scientific">Agrilactobacillus composti DSM 18527 = JCM 14202</name>
    <dbReference type="NCBI Taxonomy" id="1423734"/>
    <lineage>
        <taxon>Bacteria</taxon>
        <taxon>Bacillati</taxon>
        <taxon>Bacillota</taxon>
        <taxon>Bacilli</taxon>
        <taxon>Lactobacillales</taxon>
        <taxon>Lactobacillaceae</taxon>
        <taxon>Agrilactobacillus</taxon>
    </lineage>
</organism>
<dbReference type="PANTHER" id="PTHR46558:SF4">
    <property type="entry name" value="DNA-BIDING PHAGE PROTEIN"/>
    <property type="match status" value="1"/>
</dbReference>
<name>A0A0R1XRU3_9LACO</name>
<dbReference type="RefSeq" id="WP_057002756.1">
    <property type="nucleotide sequence ID" value="NZ_AZGA01000065.1"/>
</dbReference>
<dbReference type="EMBL" id="AZGA01000065">
    <property type="protein sequence ID" value="KRM32862.1"/>
    <property type="molecule type" value="Genomic_DNA"/>
</dbReference>
<evidence type="ECO:0000313" key="4">
    <source>
        <dbReference type="EMBL" id="KRM32862.1"/>
    </source>
</evidence>
<keyword evidence="2" id="KW-1133">Transmembrane helix</keyword>
<dbReference type="STRING" id="1423734.FC83_GL000146"/>
<feature type="domain" description="HTH cro/C1-type" evidence="3">
    <location>
        <begin position="7"/>
        <end position="61"/>
    </location>
</feature>
<gene>
    <name evidence="4" type="ORF">FC83_GL000146</name>
</gene>
<accession>A0A0R1XRU3</accession>
<dbReference type="SMART" id="SM00530">
    <property type="entry name" value="HTH_XRE"/>
    <property type="match status" value="1"/>
</dbReference>
<reference evidence="4 5" key="1">
    <citation type="journal article" date="2015" name="Genome Announc.">
        <title>Expanding the biotechnology potential of lactobacilli through comparative genomics of 213 strains and associated genera.</title>
        <authorList>
            <person name="Sun Z."/>
            <person name="Harris H.M."/>
            <person name="McCann A."/>
            <person name="Guo C."/>
            <person name="Argimon S."/>
            <person name="Zhang W."/>
            <person name="Yang X."/>
            <person name="Jeffery I.B."/>
            <person name="Cooney J.C."/>
            <person name="Kagawa T.F."/>
            <person name="Liu W."/>
            <person name="Song Y."/>
            <person name="Salvetti E."/>
            <person name="Wrobel A."/>
            <person name="Rasinkangas P."/>
            <person name="Parkhill J."/>
            <person name="Rea M.C."/>
            <person name="O'Sullivan O."/>
            <person name="Ritari J."/>
            <person name="Douillard F.P."/>
            <person name="Paul Ross R."/>
            <person name="Yang R."/>
            <person name="Briner A.E."/>
            <person name="Felis G.E."/>
            <person name="de Vos W.M."/>
            <person name="Barrangou R."/>
            <person name="Klaenhammer T.R."/>
            <person name="Caufield P.W."/>
            <person name="Cui Y."/>
            <person name="Zhang H."/>
            <person name="O'Toole P.W."/>
        </authorList>
    </citation>
    <scope>NUCLEOTIDE SEQUENCE [LARGE SCALE GENOMIC DNA]</scope>
    <source>
        <strain evidence="4 5">DSM 18527</strain>
    </source>
</reference>
<dbReference type="SUPFAM" id="SSF47413">
    <property type="entry name" value="lambda repressor-like DNA-binding domains"/>
    <property type="match status" value="1"/>
</dbReference>
<protein>
    <recommendedName>
        <fullName evidence="3">HTH cro/C1-type domain-containing protein</fullName>
    </recommendedName>
</protein>
<dbReference type="PANTHER" id="PTHR46558">
    <property type="entry name" value="TRACRIPTIONAL REGULATORY PROTEIN-RELATED-RELATED"/>
    <property type="match status" value="1"/>
</dbReference>
<dbReference type="Pfam" id="PF01381">
    <property type="entry name" value="HTH_3"/>
    <property type="match status" value="1"/>
</dbReference>
<evidence type="ECO:0000256" key="2">
    <source>
        <dbReference type="SAM" id="Phobius"/>
    </source>
</evidence>
<dbReference type="CDD" id="cd00093">
    <property type="entry name" value="HTH_XRE"/>
    <property type="match status" value="1"/>
</dbReference>
<feature type="transmembrane region" description="Helical" evidence="2">
    <location>
        <begin position="85"/>
        <end position="105"/>
    </location>
</feature>
<sequence>MTISANLRQVRQTNHLTQEAFALAIHVSRQTVSNWETGKTYPDIESLLIICQVFAVDLRELVGAIPAQERVNIARQDKRRLKLNATAMGITLILFLGSLCLVAKLGVGAMVLGMLSLVGLTLACVQLETLKRTHQLTNYKKIHAYLMK</sequence>
<feature type="transmembrane region" description="Helical" evidence="2">
    <location>
        <begin position="111"/>
        <end position="130"/>
    </location>
</feature>